<dbReference type="PANTHER" id="PTHR43364:SF4">
    <property type="entry name" value="NAD(P)-LINKED OXIDOREDUCTASE SUPERFAMILY PROTEIN"/>
    <property type="match status" value="1"/>
</dbReference>
<dbReference type="RefSeq" id="WP_206967773.1">
    <property type="nucleotide sequence ID" value="NZ_BAAAJJ010000007.1"/>
</dbReference>
<dbReference type="InterPro" id="IPR023210">
    <property type="entry name" value="NADP_OxRdtase_dom"/>
</dbReference>
<proteinExistence type="predicted"/>
<dbReference type="Pfam" id="PF00248">
    <property type="entry name" value="Aldo_ket_red"/>
    <property type="match status" value="1"/>
</dbReference>
<name>A0A939FCR6_9ACTN</name>
<reference evidence="3" key="1">
    <citation type="submission" date="2021-03" db="EMBL/GenBank/DDBJ databases">
        <title>Streptomyces poriferae sp. nov., a novel marine sponge-derived Actinobacteria species with anti-MRSA activity.</title>
        <authorList>
            <person name="Sandoval-Powers M."/>
            <person name="Kralova S."/>
            <person name="Nguyen G.-S."/>
            <person name="Fawwal D."/>
            <person name="Degnes K."/>
            <person name="Klinkenberg G."/>
            <person name="Sletta H."/>
            <person name="Wentzel A."/>
            <person name="Liles M.R."/>
        </authorList>
    </citation>
    <scope>NUCLEOTIDE SEQUENCE</scope>
    <source>
        <strain evidence="3">DSM 41794</strain>
    </source>
</reference>
<keyword evidence="4" id="KW-1185">Reference proteome</keyword>
<protein>
    <submittedName>
        <fullName evidence="3">Aldo/keto reductase</fullName>
    </submittedName>
</protein>
<dbReference type="PANTHER" id="PTHR43364">
    <property type="entry name" value="NADH-SPECIFIC METHYLGLYOXAL REDUCTASE-RELATED"/>
    <property type="match status" value="1"/>
</dbReference>
<evidence type="ECO:0000259" key="2">
    <source>
        <dbReference type="Pfam" id="PF00248"/>
    </source>
</evidence>
<evidence type="ECO:0000256" key="1">
    <source>
        <dbReference type="ARBA" id="ARBA00023002"/>
    </source>
</evidence>
<dbReference type="InterPro" id="IPR036812">
    <property type="entry name" value="NAD(P)_OxRdtase_dom_sf"/>
</dbReference>
<organism evidence="3 4">
    <name type="scientific">Streptomyces beijiangensis</name>
    <dbReference type="NCBI Taxonomy" id="163361"/>
    <lineage>
        <taxon>Bacteria</taxon>
        <taxon>Bacillati</taxon>
        <taxon>Actinomycetota</taxon>
        <taxon>Actinomycetes</taxon>
        <taxon>Kitasatosporales</taxon>
        <taxon>Streptomycetaceae</taxon>
        <taxon>Streptomyces</taxon>
    </lineage>
</organism>
<comment type="caution">
    <text evidence="3">The sequence shown here is derived from an EMBL/GenBank/DDBJ whole genome shotgun (WGS) entry which is preliminary data.</text>
</comment>
<dbReference type="AlphaFoldDB" id="A0A939FCR6"/>
<evidence type="ECO:0000313" key="3">
    <source>
        <dbReference type="EMBL" id="MBO0516223.1"/>
    </source>
</evidence>
<dbReference type="CDD" id="cd19080">
    <property type="entry name" value="AKR_AKR9A_9B"/>
    <property type="match status" value="1"/>
</dbReference>
<gene>
    <name evidence="3" type="ORF">J0695_31285</name>
</gene>
<accession>A0A939FCR6</accession>
<feature type="domain" description="NADP-dependent oxidoreductase" evidence="2">
    <location>
        <begin position="17"/>
        <end position="315"/>
    </location>
</feature>
<dbReference type="InterPro" id="IPR050523">
    <property type="entry name" value="AKR_Detox_Biosynth"/>
</dbReference>
<evidence type="ECO:0000313" key="4">
    <source>
        <dbReference type="Proteomes" id="UP000664167"/>
    </source>
</evidence>
<dbReference type="Proteomes" id="UP000664167">
    <property type="component" value="Unassembled WGS sequence"/>
</dbReference>
<dbReference type="GO" id="GO:0016491">
    <property type="term" value="F:oxidoreductase activity"/>
    <property type="evidence" value="ECO:0007669"/>
    <property type="project" value="UniProtKB-KW"/>
</dbReference>
<dbReference type="SUPFAM" id="SSF51430">
    <property type="entry name" value="NAD(P)-linked oxidoreductase"/>
    <property type="match status" value="1"/>
</dbReference>
<dbReference type="Gene3D" id="3.20.20.100">
    <property type="entry name" value="NADP-dependent oxidoreductase domain"/>
    <property type="match status" value="1"/>
</dbReference>
<dbReference type="GO" id="GO:0005829">
    <property type="term" value="C:cytosol"/>
    <property type="evidence" value="ECO:0007669"/>
    <property type="project" value="UniProtKB-ARBA"/>
</dbReference>
<dbReference type="EMBL" id="JAFLRJ010000373">
    <property type="protein sequence ID" value="MBO0516223.1"/>
    <property type="molecule type" value="Genomic_DNA"/>
</dbReference>
<dbReference type="FunFam" id="3.20.20.100:FF:000004">
    <property type="entry name" value="Oxidoreductase, aldo/keto reductase"/>
    <property type="match status" value="1"/>
</dbReference>
<sequence>MLSTYVTLGRTGLRVSPLALGTMTFDDGSWGSAPKESFAIVDRYLEEGGNFVDTANQYNNGASESTLGTYFVQRPGVRDRIVLATKFGGTLHPGDPNAGGAGRKAVLTQLDASLRRLNTEYVDVYWMHMWDRHTPLEETLSTLNDLVRTGKIRSFGLSNTPAWWVAQAATTARLRGWESVAALQVEYSLLARTAEGEQFGAAQAFGLGITPWSPLASGVLSGKYSRTATDHPDSGRAGYAAPLLTEPTFVILDALERIAKDLGTTMARVSLAWVRQQQPVTSVLIGARTLAQLEDNLASADVVLDAAHLAELDALTTPALDYPHPFVDEIGIGFQQGNTTINGLTSSAFQRS</sequence>
<keyword evidence="1" id="KW-0560">Oxidoreductase</keyword>